<dbReference type="InterPro" id="IPR025511">
    <property type="entry name" value="DUF4398"/>
</dbReference>
<dbReference type="Proteomes" id="UP000827084">
    <property type="component" value="Chromosome"/>
</dbReference>
<accession>A0ABX8XGJ6</accession>
<proteinExistence type="predicted"/>
<dbReference type="PROSITE" id="PS51257">
    <property type="entry name" value="PROKAR_LIPOPROTEIN"/>
    <property type="match status" value="1"/>
</dbReference>
<dbReference type="Pfam" id="PF14346">
    <property type="entry name" value="DUF4398"/>
    <property type="match status" value="1"/>
</dbReference>
<evidence type="ECO:0000256" key="1">
    <source>
        <dbReference type="SAM" id="Coils"/>
    </source>
</evidence>
<name>A0ABX8XGJ6_SHEPU</name>
<gene>
    <name evidence="3" type="ORF">K3G22_08635</name>
</gene>
<feature type="coiled-coil region" evidence="1">
    <location>
        <begin position="104"/>
        <end position="131"/>
    </location>
</feature>
<sequence length="141" mass="15462">MNIKKNQQPQPLSISLLRAKHFLLAGFIAIAISGCSSSPLAKTAEMERAERTIARVEQARAGQYASNELAQARQKLQAANSALLKKDTVNADRYAIEASLDAELALARAELAQANSVNDEMKNNISILQQEMLRRTKGIQQ</sequence>
<dbReference type="Gene3D" id="1.20.1270.390">
    <property type="match status" value="1"/>
</dbReference>
<dbReference type="EMBL" id="CP080635">
    <property type="protein sequence ID" value="QYX74438.1"/>
    <property type="molecule type" value="Genomic_DNA"/>
</dbReference>
<feature type="domain" description="DUF4398" evidence="2">
    <location>
        <begin position="44"/>
        <end position="116"/>
    </location>
</feature>
<reference evidence="3 4" key="1">
    <citation type="submission" date="2021-08" db="EMBL/GenBank/DDBJ databases">
        <title>Shewanella putrefaciens YZ-J, complete genome.</title>
        <authorList>
            <person name="Yi Z."/>
        </authorList>
    </citation>
    <scope>NUCLEOTIDE SEQUENCE [LARGE SCALE GENOMIC DNA]</scope>
    <source>
        <strain evidence="3 4">YZ-J</strain>
    </source>
</reference>
<evidence type="ECO:0000313" key="3">
    <source>
        <dbReference type="EMBL" id="QYX74438.1"/>
    </source>
</evidence>
<evidence type="ECO:0000313" key="4">
    <source>
        <dbReference type="Proteomes" id="UP000827084"/>
    </source>
</evidence>
<evidence type="ECO:0000259" key="2">
    <source>
        <dbReference type="Pfam" id="PF14346"/>
    </source>
</evidence>
<protein>
    <submittedName>
        <fullName evidence="3">DUF4398 domain-containing protein</fullName>
    </submittedName>
</protein>
<keyword evidence="4" id="KW-1185">Reference proteome</keyword>
<keyword evidence="1" id="KW-0175">Coiled coil</keyword>
<dbReference type="GeneID" id="67443321"/>
<dbReference type="RefSeq" id="WP_011789532.1">
    <property type="nucleotide sequence ID" value="NZ_BMPK01000003.1"/>
</dbReference>
<organism evidence="3 4">
    <name type="scientific">Shewanella putrefaciens</name>
    <name type="common">Pseudomonas putrefaciens</name>
    <dbReference type="NCBI Taxonomy" id="24"/>
    <lineage>
        <taxon>Bacteria</taxon>
        <taxon>Pseudomonadati</taxon>
        <taxon>Pseudomonadota</taxon>
        <taxon>Gammaproteobacteria</taxon>
        <taxon>Alteromonadales</taxon>
        <taxon>Shewanellaceae</taxon>
        <taxon>Shewanella</taxon>
    </lineage>
</organism>